<accession>A0A346Y5H7</accession>
<dbReference type="InterPro" id="IPR003137">
    <property type="entry name" value="PA_domain"/>
</dbReference>
<feature type="signal peptide" evidence="1">
    <location>
        <begin position="1"/>
        <end position="27"/>
    </location>
</feature>
<dbReference type="Pfam" id="PF04389">
    <property type="entry name" value="Peptidase_M28"/>
    <property type="match status" value="1"/>
</dbReference>
<protein>
    <submittedName>
        <fullName evidence="4">Cell wall-binding domain</fullName>
    </submittedName>
</protein>
<dbReference type="Pfam" id="PF02225">
    <property type="entry name" value="PA"/>
    <property type="match status" value="1"/>
</dbReference>
<dbReference type="KEGG" id="euz:DVS28_a5068"/>
<name>A0A346Y5H7_9ACTN</name>
<dbReference type="SUPFAM" id="SSF52025">
    <property type="entry name" value="PA domain"/>
    <property type="match status" value="1"/>
</dbReference>
<dbReference type="InterPro" id="IPR051922">
    <property type="entry name" value="Bact_Sporulation_Assoc"/>
</dbReference>
<evidence type="ECO:0000256" key="1">
    <source>
        <dbReference type="SAM" id="SignalP"/>
    </source>
</evidence>
<dbReference type="Proteomes" id="UP000264006">
    <property type="component" value="Chromosome"/>
</dbReference>
<dbReference type="PANTHER" id="PTHR30032">
    <property type="entry name" value="N-ACETYLMURAMOYL-L-ALANINE AMIDASE-RELATED"/>
    <property type="match status" value="1"/>
</dbReference>
<dbReference type="Gene3D" id="3.50.30.30">
    <property type="match status" value="1"/>
</dbReference>
<feature type="domain" description="Peptidase M28" evidence="3">
    <location>
        <begin position="230"/>
        <end position="427"/>
    </location>
</feature>
<evidence type="ECO:0000259" key="2">
    <source>
        <dbReference type="Pfam" id="PF02225"/>
    </source>
</evidence>
<evidence type="ECO:0000259" key="3">
    <source>
        <dbReference type="Pfam" id="PF04389"/>
    </source>
</evidence>
<dbReference type="AlphaFoldDB" id="A0A346Y5H7"/>
<reference evidence="4 5" key="1">
    <citation type="submission" date="2018-09" db="EMBL/GenBank/DDBJ databases">
        <title>Complete genome sequence of Euzebya sp. DY32-46 isolated from seawater of Pacific Ocean.</title>
        <authorList>
            <person name="Xu L."/>
            <person name="Wu Y.-H."/>
            <person name="Xu X.-W."/>
        </authorList>
    </citation>
    <scope>NUCLEOTIDE SEQUENCE [LARGE SCALE GENOMIC DNA]</scope>
    <source>
        <strain evidence="4 5">DY32-46</strain>
    </source>
</reference>
<dbReference type="InterPro" id="IPR007484">
    <property type="entry name" value="Peptidase_M28"/>
</dbReference>
<dbReference type="RefSeq" id="WP_164711013.1">
    <property type="nucleotide sequence ID" value="NZ_CP031165.1"/>
</dbReference>
<dbReference type="InterPro" id="IPR007253">
    <property type="entry name" value="Cell_wall-bd_2"/>
</dbReference>
<evidence type="ECO:0000313" key="5">
    <source>
        <dbReference type="Proteomes" id="UP000264006"/>
    </source>
</evidence>
<dbReference type="Pfam" id="PF04122">
    <property type="entry name" value="CW_binding_2"/>
    <property type="match status" value="3"/>
</dbReference>
<dbReference type="InterPro" id="IPR046450">
    <property type="entry name" value="PA_dom_sf"/>
</dbReference>
<dbReference type="Gene3D" id="3.40.630.10">
    <property type="entry name" value="Zn peptidases"/>
    <property type="match status" value="1"/>
</dbReference>
<evidence type="ECO:0000313" key="4">
    <source>
        <dbReference type="EMBL" id="AXV09724.1"/>
    </source>
</evidence>
<keyword evidence="5" id="KW-1185">Reference proteome</keyword>
<dbReference type="PANTHER" id="PTHR30032:SF8">
    <property type="entry name" value="GERMINATION-SPECIFIC N-ACETYLMURAMOYL-L-ALANINE AMIDASE"/>
    <property type="match status" value="1"/>
</dbReference>
<dbReference type="Gene3D" id="3.40.50.12090">
    <property type="match status" value="2"/>
</dbReference>
<sequence length="845" mass="86864">MRSFALTARLLTSILAVGLLLPTAAVAQDDVATVIRETQWCADLGRKQPGEPADAAMADHIAEFFEANGLQVEREEFHLPVFDVEATAATVLAPESAAGDVPGATSFAYGGAGTVEGDVVYVGAGRAQDYAGVDADGKIVMVDRDTTFHRSAQLNEILAQGGVAMLYVSGAPDNLVQVGAVRFAQHPHSPIPTVTVGSDDGADLQALAEEGTLRMRLTVDAETNDAVGVNVLGTKVGTTYPDRIVMVGGHYDSWFDGAVDNCSAIGSMLQMVEALADVDPAYTVMFGAWDAEEVGLVGSYDWVRNHPDLVANIVVNENLEMTSAATQLGDTELDAALVNLIFGTLSPGMNAIIATSLAQTGHVGAPITAPLIRSIQGGLIPTDLQPFYTAGVQGFSTFSSSAYYHTHEDTTEHIPAGSHERVTEFLTRFLLDVQNVPPELLELREVPTVTVDVPDQHPTGVPLEVTITVTQPTGQAATGLEPTVLVNENDHWPVVRQDATEVGDGVYTTTIDGMLLDDIGEHWLTVSVDEDLYAAEGYATVDVVEGPFLRHAGHDRVSTAAAVSGVALDRADTVVIATAATFADALAGAPLAVAEGAPLLLTEPDALSMATQAEIDRLGATDAVLLGGEAALSPTVADDLEALGLDVERIGGDTRYATAGLIADRVGIEDAAVVASGEVFPDALSASAVAAAAGTPVLLSRAADLPEEVSSRIGDGVEVTLVGGEGVLSAAVSGAVTDTGATVERIAGTTRYGTSAAIAEAGLADGLSMDGVWLATGRGFPDGLVAGAAAGHAGVPLVLIDGQDPTGSPETTGLFRQHAAEIGTIHVAGGTAAISDAVLAALLDG</sequence>
<organism evidence="4 5">
    <name type="scientific">Euzebya pacifica</name>
    <dbReference type="NCBI Taxonomy" id="1608957"/>
    <lineage>
        <taxon>Bacteria</taxon>
        <taxon>Bacillati</taxon>
        <taxon>Actinomycetota</taxon>
        <taxon>Nitriliruptoria</taxon>
        <taxon>Euzebyales</taxon>
    </lineage>
</organism>
<dbReference type="EMBL" id="CP031165">
    <property type="protein sequence ID" value="AXV09724.1"/>
    <property type="molecule type" value="Genomic_DNA"/>
</dbReference>
<proteinExistence type="predicted"/>
<gene>
    <name evidence="4" type="ORF">DVS28_a5068</name>
</gene>
<dbReference type="SUPFAM" id="SSF53187">
    <property type="entry name" value="Zn-dependent exopeptidases"/>
    <property type="match status" value="1"/>
</dbReference>
<feature type="chain" id="PRO_5016691241" evidence="1">
    <location>
        <begin position="28"/>
        <end position="845"/>
    </location>
</feature>
<feature type="domain" description="PA" evidence="2">
    <location>
        <begin position="115"/>
        <end position="204"/>
    </location>
</feature>
<keyword evidence="1" id="KW-0732">Signal</keyword>